<dbReference type="AlphaFoldDB" id="A0A382G8R4"/>
<dbReference type="InterPro" id="IPR011042">
    <property type="entry name" value="6-blade_b-propeller_TolB-like"/>
</dbReference>
<proteinExistence type="inferred from homology"/>
<evidence type="ECO:0000256" key="1">
    <source>
        <dbReference type="ARBA" id="ARBA00009820"/>
    </source>
</evidence>
<evidence type="ECO:0008006" key="3">
    <source>
        <dbReference type="Google" id="ProtNLM"/>
    </source>
</evidence>
<dbReference type="PANTHER" id="PTHR36842">
    <property type="entry name" value="PROTEIN TOLB HOMOLOG"/>
    <property type="match status" value="1"/>
</dbReference>
<protein>
    <recommendedName>
        <fullName evidence="3">Amidohydrolase</fullName>
    </recommendedName>
</protein>
<comment type="similarity">
    <text evidence="1">Belongs to the TolB family.</text>
</comment>
<evidence type="ECO:0000313" key="2">
    <source>
        <dbReference type="EMBL" id="SVB70983.1"/>
    </source>
</evidence>
<accession>A0A382G8R4</accession>
<name>A0A382G8R4_9ZZZZ</name>
<reference evidence="2" key="1">
    <citation type="submission" date="2018-05" db="EMBL/GenBank/DDBJ databases">
        <authorList>
            <person name="Lanie J.A."/>
            <person name="Ng W.-L."/>
            <person name="Kazmierczak K.M."/>
            <person name="Andrzejewski T.M."/>
            <person name="Davidsen T.M."/>
            <person name="Wayne K.J."/>
            <person name="Tettelin H."/>
            <person name="Glass J.I."/>
            <person name="Rusch D."/>
            <person name="Podicherti R."/>
            <person name="Tsui H.-C.T."/>
            <person name="Winkler M.E."/>
        </authorList>
    </citation>
    <scope>NUCLEOTIDE SEQUENCE</scope>
</reference>
<feature type="non-terminal residue" evidence="2">
    <location>
        <position position="147"/>
    </location>
</feature>
<sequence length="147" mass="15841">MISIANRLSISLLMVVSVSTLQMPAFINAQQTEGQNEEENLLKEGLPLTPERMLKGSFTEGSWISLDVSPDGEVIVFDFLGDLYTMPFSGGVARNVTRGMAFDGQPRFSPDGESIVFISDRSGGDGIWTISLDGSDTTRITTGDNSA</sequence>
<dbReference type="SUPFAM" id="SSF82171">
    <property type="entry name" value="DPP6 N-terminal domain-like"/>
    <property type="match status" value="1"/>
</dbReference>
<dbReference type="Pfam" id="PF07676">
    <property type="entry name" value="PD40"/>
    <property type="match status" value="1"/>
</dbReference>
<dbReference type="Gene3D" id="2.120.10.30">
    <property type="entry name" value="TolB, C-terminal domain"/>
    <property type="match status" value="1"/>
</dbReference>
<dbReference type="InterPro" id="IPR011659">
    <property type="entry name" value="WD40"/>
</dbReference>
<gene>
    <name evidence="2" type="ORF">METZ01_LOCUS223837</name>
</gene>
<dbReference type="PANTHER" id="PTHR36842:SF1">
    <property type="entry name" value="PROTEIN TOLB"/>
    <property type="match status" value="1"/>
</dbReference>
<dbReference type="EMBL" id="UINC01053901">
    <property type="protein sequence ID" value="SVB70983.1"/>
    <property type="molecule type" value="Genomic_DNA"/>
</dbReference>
<organism evidence="2">
    <name type="scientific">marine metagenome</name>
    <dbReference type="NCBI Taxonomy" id="408172"/>
    <lineage>
        <taxon>unclassified sequences</taxon>
        <taxon>metagenomes</taxon>
        <taxon>ecological metagenomes</taxon>
    </lineage>
</organism>